<feature type="domain" description="C2H2-type" evidence="7">
    <location>
        <begin position="349"/>
        <end position="380"/>
    </location>
</feature>
<dbReference type="InterPro" id="IPR013087">
    <property type="entry name" value="Znf_C2H2_type"/>
</dbReference>
<dbReference type="PANTHER" id="PTHR19818">
    <property type="entry name" value="ZINC FINGER PROTEIN ZIC AND GLI"/>
    <property type="match status" value="1"/>
</dbReference>
<dbReference type="EMBL" id="JAODUP010000425">
    <property type="protein sequence ID" value="KAK2150075.1"/>
    <property type="molecule type" value="Genomic_DNA"/>
</dbReference>
<evidence type="ECO:0000256" key="4">
    <source>
        <dbReference type="ARBA" id="ARBA00022833"/>
    </source>
</evidence>
<dbReference type="GO" id="GO:0000978">
    <property type="term" value="F:RNA polymerase II cis-regulatory region sequence-specific DNA binding"/>
    <property type="evidence" value="ECO:0007669"/>
    <property type="project" value="TreeGrafter"/>
</dbReference>
<dbReference type="SUPFAM" id="SSF57667">
    <property type="entry name" value="beta-beta-alpha zinc fingers"/>
    <property type="match status" value="1"/>
</dbReference>
<keyword evidence="4" id="KW-0862">Zinc</keyword>
<evidence type="ECO:0000313" key="8">
    <source>
        <dbReference type="EMBL" id="KAK2150075.1"/>
    </source>
</evidence>
<proteinExistence type="predicted"/>
<feature type="compositionally biased region" description="Polar residues" evidence="6">
    <location>
        <begin position="144"/>
        <end position="170"/>
    </location>
</feature>
<dbReference type="InterPro" id="IPR036236">
    <property type="entry name" value="Znf_C2H2_sf"/>
</dbReference>
<feature type="domain" description="C2H2-type" evidence="7">
    <location>
        <begin position="290"/>
        <end position="318"/>
    </location>
</feature>
<evidence type="ECO:0000256" key="2">
    <source>
        <dbReference type="ARBA" id="ARBA00022737"/>
    </source>
</evidence>
<evidence type="ECO:0000256" key="6">
    <source>
        <dbReference type="SAM" id="MobiDB-lite"/>
    </source>
</evidence>
<evidence type="ECO:0000256" key="3">
    <source>
        <dbReference type="ARBA" id="ARBA00022771"/>
    </source>
</evidence>
<dbReference type="PROSITE" id="PS50157">
    <property type="entry name" value="ZINC_FINGER_C2H2_2"/>
    <property type="match status" value="2"/>
</dbReference>
<feature type="region of interest" description="Disordered" evidence="6">
    <location>
        <begin position="101"/>
        <end position="181"/>
    </location>
</feature>
<feature type="compositionally biased region" description="Polar residues" evidence="6">
    <location>
        <begin position="113"/>
        <end position="122"/>
    </location>
</feature>
<gene>
    <name evidence="8" type="ORF">LSH36_425g02038</name>
</gene>
<keyword evidence="1" id="KW-0479">Metal-binding</keyword>
<comment type="caution">
    <text evidence="8">The sequence shown here is derived from an EMBL/GenBank/DDBJ whole genome shotgun (WGS) entry which is preliminary data.</text>
</comment>
<dbReference type="GO" id="GO:0045944">
    <property type="term" value="P:positive regulation of transcription by RNA polymerase II"/>
    <property type="evidence" value="ECO:0007669"/>
    <property type="project" value="UniProtKB-ARBA"/>
</dbReference>
<name>A0AAD9JCT7_9ANNE</name>
<reference evidence="8" key="1">
    <citation type="journal article" date="2023" name="Mol. Biol. Evol.">
        <title>Third-Generation Sequencing Reveals the Adaptive Role of the Epigenome in Three Deep-Sea Polychaetes.</title>
        <authorList>
            <person name="Perez M."/>
            <person name="Aroh O."/>
            <person name="Sun Y."/>
            <person name="Lan Y."/>
            <person name="Juniper S.K."/>
            <person name="Young C.R."/>
            <person name="Angers B."/>
            <person name="Qian P.Y."/>
        </authorList>
    </citation>
    <scope>NUCLEOTIDE SEQUENCE</scope>
    <source>
        <strain evidence="8">P08H-3</strain>
    </source>
</reference>
<dbReference type="PROSITE" id="PS00028">
    <property type="entry name" value="ZINC_FINGER_C2H2_1"/>
    <property type="match status" value="1"/>
</dbReference>
<feature type="compositionally biased region" description="Basic residues" evidence="6">
    <location>
        <begin position="132"/>
        <end position="141"/>
    </location>
</feature>
<dbReference type="Gene3D" id="3.30.160.60">
    <property type="entry name" value="Classic Zinc Finger"/>
    <property type="match status" value="1"/>
</dbReference>
<keyword evidence="3 5" id="KW-0863">Zinc-finger</keyword>
<dbReference type="Proteomes" id="UP001208570">
    <property type="component" value="Unassembled WGS sequence"/>
</dbReference>
<dbReference type="AlphaFoldDB" id="A0AAD9JCT7"/>
<dbReference type="Pfam" id="PF13894">
    <property type="entry name" value="zf-C2H2_4"/>
    <property type="match status" value="1"/>
</dbReference>
<evidence type="ECO:0000256" key="1">
    <source>
        <dbReference type="ARBA" id="ARBA00022723"/>
    </source>
</evidence>
<dbReference type="PANTHER" id="PTHR19818:SF139">
    <property type="entry name" value="PAIR-RULE PROTEIN ODD-PAIRED"/>
    <property type="match status" value="1"/>
</dbReference>
<dbReference type="GO" id="GO:0000981">
    <property type="term" value="F:DNA-binding transcription factor activity, RNA polymerase II-specific"/>
    <property type="evidence" value="ECO:0007669"/>
    <property type="project" value="TreeGrafter"/>
</dbReference>
<evidence type="ECO:0000259" key="7">
    <source>
        <dbReference type="PROSITE" id="PS50157"/>
    </source>
</evidence>
<dbReference type="GO" id="GO:0008270">
    <property type="term" value="F:zinc ion binding"/>
    <property type="evidence" value="ECO:0007669"/>
    <property type="project" value="UniProtKB-KW"/>
</dbReference>
<dbReference type="InterPro" id="IPR050329">
    <property type="entry name" value="GLI_C2H2-zinc-finger"/>
</dbReference>
<organism evidence="8 9">
    <name type="scientific">Paralvinella palmiformis</name>
    <dbReference type="NCBI Taxonomy" id="53620"/>
    <lineage>
        <taxon>Eukaryota</taxon>
        <taxon>Metazoa</taxon>
        <taxon>Spiralia</taxon>
        <taxon>Lophotrochozoa</taxon>
        <taxon>Annelida</taxon>
        <taxon>Polychaeta</taxon>
        <taxon>Sedentaria</taxon>
        <taxon>Canalipalpata</taxon>
        <taxon>Terebellida</taxon>
        <taxon>Terebelliformia</taxon>
        <taxon>Alvinellidae</taxon>
        <taxon>Paralvinella</taxon>
    </lineage>
</organism>
<keyword evidence="2" id="KW-0677">Repeat</keyword>
<evidence type="ECO:0000256" key="5">
    <source>
        <dbReference type="PROSITE-ProRule" id="PRU00042"/>
    </source>
</evidence>
<keyword evidence="9" id="KW-1185">Reference proteome</keyword>
<evidence type="ECO:0000313" key="9">
    <source>
        <dbReference type="Proteomes" id="UP001208570"/>
    </source>
</evidence>
<protein>
    <recommendedName>
        <fullName evidence="7">C2H2-type domain-containing protein</fullName>
    </recommendedName>
</protein>
<sequence>MGISMSSSVPRGRASSSLNNLALADLIERHSVVGASTRRVFTMAKAYQERLIALVRDTVTLLCKNGLEYSEEFCVEGLLGVTLDKGEVFLIPIKELVSDKGVGTGDGNEDILEQTSLLSNGTEGEDSYKSPKHERRKKRRHLDSGSTQAEGDQLHNTSQEYNDGTSSDVQPATKRLNKHSDVRQVKEEDIVVIKEEIDDQQFLDTFQGSSLDQSSLNRTEHSDNGMTLISQPGTSHTAGVGFSLDQLARDSGLPGAVPGSFPGGSGGDTSWLQHSQNELGDSQEWQNQKHQCDICSKVFSSQSAVDRHQKSVHLGIRHVCQCCYCGKQFPAGLAHLRRHIEGVHLRKRFYCINSDRSYSQKDNLKLHQRCCSLSHSKTKPLVASDYR</sequence>
<dbReference type="GO" id="GO:0005634">
    <property type="term" value="C:nucleus"/>
    <property type="evidence" value="ECO:0007669"/>
    <property type="project" value="UniProtKB-ARBA"/>
</dbReference>
<accession>A0AAD9JCT7</accession>
<dbReference type="SMART" id="SM00355">
    <property type="entry name" value="ZnF_C2H2"/>
    <property type="match status" value="2"/>
</dbReference>